<accession>A0ABR0ACE7</accession>
<reference evidence="1 2" key="1">
    <citation type="journal article" date="2023" name="Nucleic Acids Res.">
        <title>The hologenome of Daphnia magna reveals possible DNA methylation and microbiome-mediated evolution of the host genome.</title>
        <authorList>
            <person name="Chaturvedi A."/>
            <person name="Li X."/>
            <person name="Dhandapani V."/>
            <person name="Marshall H."/>
            <person name="Kissane S."/>
            <person name="Cuenca-Cambronero M."/>
            <person name="Asole G."/>
            <person name="Calvet F."/>
            <person name="Ruiz-Romero M."/>
            <person name="Marangio P."/>
            <person name="Guigo R."/>
            <person name="Rago D."/>
            <person name="Mirbahai L."/>
            <person name="Eastwood N."/>
            <person name="Colbourne J.K."/>
            <person name="Zhou J."/>
            <person name="Mallon E."/>
            <person name="Orsini L."/>
        </authorList>
    </citation>
    <scope>NUCLEOTIDE SEQUENCE [LARGE SCALE GENOMIC DNA]</scope>
    <source>
        <strain evidence="1">LRV0_1</strain>
    </source>
</reference>
<gene>
    <name evidence="1" type="ORF">OUZ56_008252</name>
</gene>
<proteinExistence type="predicted"/>
<comment type="caution">
    <text evidence="1">The sequence shown here is derived from an EMBL/GenBank/DDBJ whole genome shotgun (WGS) entry which is preliminary data.</text>
</comment>
<evidence type="ECO:0000313" key="2">
    <source>
        <dbReference type="Proteomes" id="UP001234178"/>
    </source>
</evidence>
<dbReference type="Proteomes" id="UP001234178">
    <property type="component" value="Unassembled WGS sequence"/>
</dbReference>
<evidence type="ECO:0000313" key="1">
    <source>
        <dbReference type="EMBL" id="KAK4022805.1"/>
    </source>
</evidence>
<organism evidence="1 2">
    <name type="scientific">Daphnia magna</name>
    <dbReference type="NCBI Taxonomy" id="35525"/>
    <lineage>
        <taxon>Eukaryota</taxon>
        <taxon>Metazoa</taxon>
        <taxon>Ecdysozoa</taxon>
        <taxon>Arthropoda</taxon>
        <taxon>Crustacea</taxon>
        <taxon>Branchiopoda</taxon>
        <taxon>Diplostraca</taxon>
        <taxon>Cladocera</taxon>
        <taxon>Anomopoda</taxon>
        <taxon>Daphniidae</taxon>
        <taxon>Daphnia</taxon>
    </lineage>
</organism>
<sequence>MGDNVLDKDKKLGSLYHLKVCALQQHREKKKQQRERIHNALFLEGYVNANDVKIAPSKVMGCRSLQIGSERDERENYIHSPPTILSQVLVFFGGLGPIV</sequence>
<name>A0ABR0ACE7_9CRUS</name>
<dbReference type="EMBL" id="JAOYFB010000037">
    <property type="protein sequence ID" value="KAK4022805.1"/>
    <property type="molecule type" value="Genomic_DNA"/>
</dbReference>
<keyword evidence="2" id="KW-1185">Reference proteome</keyword>
<protein>
    <submittedName>
        <fullName evidence="1">Uncharacterized protein</fullName>
    </submittedName>
</protein>